<keyword evidence="2 3" id="KW-0732">Signal</keyword>
<dbReference type="EMBL" id="JXKH01000006">
    <property type="protein sequence ID" value="OJG17861.1"/>
    <property type="molecule type" value="Genomic_DNA"/>
</dbReference>
<comment type="subcellular location">
    <subcellularLocation>
        <location evidence="1">Cell envelope</location>
    </subcellularLocation>
</comment>
<sequence length="367" mass="39307">MKFGLKKAAVLAATLLAGVVLTACGGGSDSGSGDGGGDKGYVGIAMPTKSAERWIADGNNMVDELEKLGYKTDLQYGEDKVENQVAQIENMITKGVDTLVIASIDGSALTDVLQKAADADIKVIAYDRLLMNSEHVDYYATFDNFGVGVLQASYIEDKLGLKDGEGPFNIELFGGSPDDNNALINYNGVMSIFQPYIDNGKLVVPSGQTSFNQIATLRWDGSTAQARMDNLLSANYTDKTLDAVLSPYDPISLGIISSLKGVGYGSADKPLPIITGQDATIAGVKSIIAGEQTETIFKDTRILAKNTIEMIEAINNDEEVPVNDTETYDNGVKVVPTYLANPVSVDKDNYKAELIDTDYYTEADLKE</sequence>
<comment type="caution">
    <text evidence="5">The sequence shown here is derived from an EMBL/GenBank/DDBJ whole genome shotgun (WGS) entry which is preliminary data.</text>
</comment>
<dbReference type="InterPro" id="IPR025997">
    <property type="entry name" value="SBP_2_dom"/>
</dbReference>
<dbReference type="GO" id="GO:0030246">
    <property type="term" value="F:carbohydrate binding"/>
    <property type="evidence" value="ECO:0007669"/>
    <property type="project" value="TreeGrafter"/>
</dbReference>
<reference evidence="5 6" key="1">
    <citation type="submission" date="2014-12" db="EMBL/GenBank/DDBJ databases">
        <title>Draft genome sequences of 29 type strains of Enterococci.</title>
        <authorList>
            <person name="Zhong Z."/>
            <person name="Sun Z."/>
            <person name="Liu W."/>
            <person name="Zhang W."/>
            <person name="Zhang H."/>
        </authorList>
    </citation>
    <scope>NUCLEOTIDE SEQUENCE [LARGE SCALE GENOMIC DNA]</scope>
    <source>
        <strain evidence="5 6">DSM 17029</strain>
    </source>
</reference>
<dbReference type="Gene3D" id="3.40.50.2300">
    <property type="match status" value="2"/>
</dbReference>
<name>A0A1L8RDM4_9ENTE</name>
<dbReference type="STRING" id="214095.RU97_GL002407"/>
<evidence type="ECO:0000259" key="4">
    <source>
        <dbReference type="Pfam" id="PF13407"/>
    </source>
</evidence>
<feature type="chain" id="PRO_5038507572" evidence="3">
    <location>
        <begin position="23"/>
        <end position="367"/>
    </location>
</feature>
<dbReference type="CDD" id="cd19994">
    <property type="entry name" value="PBP1_ChvE"/>
    <property type="match status" value="1"/>
</dbReference>
<keyword evidence="5" id="KW-0675">Receptor</keyword>
<protein>
    <submittedName>
        <fullName evidence="5">Multiple sugar-binding periplasmic receptor ChvE</fullName>
    </submittedName>
</protein>
<proteinExistence type="predicted"/>
<dbReference type="AlphaFoldDB" id="A0A1L8RDM4"/>
<dbReference type="InterPro" id="IPR049784">
    <property type="entry name" value="ChvE-like"/>
</dbReference>
<dbReference type="PANTHER" id="PTHR30036:SF1">
    <property type="entry name" value="D-XYLOSE-BINDING PERIPLASMIC PROTEIN"/>
    <property type="match status" value="1"/>
</dbReference>
<dbReference type="NCBIfam" id="NF040907">
    <property type="entry name" value="ChvE"/>
    <property type="match status" value="1"/>
</dbReference>
<dbReference type="GO" id="GO:0030288">
    <property type="term" value="C:outer membrane-bounded periplasmic space"/>
    <property type="evidence" value="ECO:0007669"/>
    <property type="project" value="TreeGrafter"/>
</dbReference>
<dbReference type="RefSeq" id="WP_067395068.1">
    <property type="nucleotide sequence ID" value="NZ_JXKH01000006.1"/>
</dbReference>
<dbReference type="PROSITE" id="PS51257">
    <property type="entry name" value="PROKAR_LIPOPROTEIN"/>
    <property type="match status" value="1"/>
</dbReference>
<dbReference type="InterPro" id="IPR050555">
    <property type="entry name" value="Bact_Solute-Bind_Prot2"/>
</dbReference>
<dbReference type="InterPro" id="IPR028082">
    <property type="entry name" value="Peripla_BP_I"/>
</dbReference>
<evidence type="ECO:0000256" key="2">
    <source>
        <dbReference type="ARBA" id="ARBA00022729"/>
    </source>
</evidence>
<evidence type="ECO:0000256" key="3">
    <source>
        <dbReference type="SAM" id="SignalP"/>
    </source>
</evidence>
<evidence type="ECO:0000256" key="1">
    <source>
        <dbReference type="ARBA" id="ARBA00004196"/>
    </source>
</evidence>
<feature type="domain" description="Periplasmic binding protein" evidence="4">
    <location>
        <begin position="42"/>
        <end position="314"/>
    </location>
</feature>
<evidence type="ECO:0000313" key="6">
    <source>
        <dbReference type="Proteomes" id="UP000181884"/>
    </source>
</evidence>
<dbReference type="Pfam" id="PF13407">
    <property type="entry name" value="Peripla_BP_4"/>
    <property type="match status" value="1"/>
</dbReference>
<dbReference type="SUPFAM" id="SSF53822">
    <property type="entry name" value="Periplasmic binding protein-like I"/>
    <property type="match status" value="1"/>
</dbReference>
<gene>
    <name evidence="5" type="ORF">RU97_GL002407</name>
</gene>
<accession>A0A1L8RDM4</accession>
<evidence type="ECO:0000313" key="5">
    <source>
        <dbReference type="EMBL" id="OJG17861.1"/>
    </source>
</evidence>
<organism evidence="5 6">
    <name type="scientific">Enterococcus canis</name>
    <dbReference type="NCBI Taxonomy" id="214095"/>
    <lineage>
        <taxon>Bacteria</taxon>
        <taxon>Bacillati</taxon>
        <taxon>Bacillota</taxon>
        <taxon>Bacilli</taxon>
        <taxon>Lactobacillales</taxon>
        <taxon>Enterococcaceae</taxon>
        <taxon>Enterococcus</taxon>
    </lineage>
</organism>
<dbReference type="Proteomes" id="UP000181884">
    <property type="component" value="Unassembled WGS sequence"/>
</dbReference>
<keyword evidence="6" id="KW-1185">Reference proteome</keyword>
<feature type="signal peptide" evidence="3">
    <location>
        <begin position="1"/>
        <end position="22"/>
    </location>
</feature>
<dbReference type="PANTHER" id="PTHR30036">
    <property type="entry name" value="D-XYLOSE-BINDING PERIPLASMIC PROTEIN"/>
    <property type="match status" value="1"/>
</dbReference>